<keyword evidence="1" id="KW-0732">Signal</keyword>
<dbReference type="NCBIfam" id="TIGR02145">
    <property type="entry name" value="Fib_succ_major"/>
    <property type="match status" value="1"/>
</dbReference>
<evidence type="ECO:0000313" key="4">
    <source>
        <dbReference type="Proteomes" id="UP000064893"/>
    </source>
</evidence>
<keyword evidence="3" id="KW-0326">Glycosidase</keyword>
<evidence type="ECO:0000256" key="1">
    <source>
        <dbReference type="SAM" id="SignalP"/>
    </source>
</evidence>
<dbReference type="Gene3D" id="2.60.40.10">
    <property type="entry name" value="Immunoglobulins"/>
    <property type="match status" value="1"/>
</dbReference>
<dbReference type="GO" id="GO:0008843">
    <property type="term" value="F:endochitinase activity"/>
    <property type="evidence" value="ECO:0007669"/>
    <property type="project" value="UniProtKB-EC"/>
</dbReference>
<dbReference type="Pfam" id="PF17957">
    <property type="entry name" value="Big_7"/>
    <property type="match status" value="1"/>
</dbReference>
<feature type="signal peptide" evidence="1">
    <location>
        <begin position="1"/>
        <end position="23"/>
    </location>
</feature>
<name>A0A0S2HV90_9BACT</name>
<reference evidence="3 4" key="1">
    <citation type="submission" date="2015-11" db="EMBL/GenBank/DDBJ databases">
        <title>Description and complete genome sequence of a novel strain predominating in hypersaline microbial mats and representing a new family of the Bacteriodetes phylum.</title>
        <authorList>
            <person name="Spring S."/>
            <person name="Bunk B."/>
            <person name="Sproer C."/>
            <person name="Klenk H.-P."/>
        </authorList>
    </citation>
    <scope>NUCLEOTIDE SEQUENCE [LARGE SCALE GENOMIC DNA]</scope>
    <source>
        <strain evidence="3 4">L21-Spi-D4</strain>
    </source>
</reference>
<dbReference type="EMBL" id="CP013118">
    <property type="protein sequence ID" value="ALO13943.1"/>
    <property type="molecule type" value="Genomic_DNA"/>
</dbReference>
<gene>
    <name evidence="3" type="primary">endo I_1</name>
    <name evidence="3" type="ORF">L21SP5_00263</name>
</gene>
<feature type="domain" description="Fibrobacter succinogenes major paralogous" evidence="2">
    <location>
        <begin position="154"/>
        <end position="350"/>
    </location>
</feature>
<evidence type="ECO:0000259" key="2">
    <source>
        <dbReference type="Pfam" id="PF09603"/>
    </source>
</evidence>
<dbReference type="KEGG" id="blq:L21SP5_00263"/>
<organism evidence="3 4">
    <name type="scientific">Salinivirga cyanobacteriivorans</name>
    <dbReference type="NCBI Taxonomy" id="1307839"/>
    <lineage>
        <taxon>Bacteria</taxon>
        <taxon>Pseudomonadati</taxon>
        <taxon>Bacteroidota</taxon>
        <taxon>Bacteroidia</taxon>
        <taxon>Bacteroidales</taxon>
        <taxon>Salinivirgaceae</taxon>
        <taxon>Salinivirga</taxon>
    </lineage>
</organism>
<dbReference type="OrthoDB" id="9805760at2"/>
<feature type="chain" id="PRO_5006599325" evidence="1">
    <location>
        <begin position="24"/>
        <end position="351"/>
    </location>
</feature>
<keyword evidence="4" id="KW-1185">Reference proteome</keyword>
<accession>A0A0S2HV90</accession>
<dbReference type="PROSITE" id="PS51257">
    <property type="entry name" value="PROKAR_LIPOPROTEIN"/>
    <property type="match status" value="1"/>
</dbReference>
<dbReference type="Proteomes" id="UP000064893">
    <property type="component" value="Chromosome"/>
</dbReference>
<dbReference type="RefSeq" id="WP_057951539.1">
    <property type="nucleotide sequence ID" value="NZ_CP013118.1"/>
</dbReference>
<evidence type="ECO:0000313" key="3">
    <source>
        <dbReference type="EMBL" id="ALO13943.1"/>
    </source>
</evidence>
<protein>
    <submittedName>
        <fullName evidence="3">Chitodextrinase</fullName>
        <ecNumber evidence="3">3.2.1.14</ecNumber>
    </submittedName>
</protein>
<dbReference type="AlphaFoldDB" id="A0A0S2HV90"/>
<sequence length="351" mass="38757" precursor="true">MKKQYYLKISLLLMAFATLMLVAACEEEQEETDESQEEIEVNEAPDCVVFEPLAGAEFAEGDTITIIISVNDPDDNLSRVDIHVDDSMISSINESPFRTEWMTAGESLGSHGIHVVAVDEEGLQASDSIDINLKKGIEWGNGVTDIDGNTYQTVIIGEQEWMAENLKTITYNDGEPIELAVSDSAWSNNTTGAYCWYDNNEYLYADTYGPLYNGHAVITGNLCPDGWHVPSDDEWKTLEMELGMSQADADTSFADRGINEGSKLAGFANLWGYSNTISKDSEFGTSGFNGLPGKFRHGGGTFFNPLCGYYLSSTTNGVDDVWMRALYSISTRISRYSLTKRRGVSVRCVKD</sequence>
<dbReference type="EC" id="3.2.1.14" evidence="3"/>
<proteinExistence type="predicted"/>
<dbReference type="Pfam" id="PF09603">
    <property type="entry name" value="Fib_succ_major"/>
    <property type="match status" value="1"/>
</dbReference>
<dbReference type="InterPro" id="IPR013783">
    <property type="entry name" value="Ig-like_fold"/>
</dbReference>
<dbReference type="InterPro" id="IPR011871">
    <property type="entry name" value="Fib_succ_major"/>
</dbReference>
<keyword evidence="3" id="KW-0378">Hydrolase</keyword>
<dbReference type="STRING" id="1307839.L21SP5_00263"/>